<evidence type="ECO:0000256" key="7">
    <source>
        <dbReference type="ARBA" id="ARBA00023136"/>
    </source>
</evidence>
<organism evidence="11 12">
    <name type="scientific">Diploptera punctata</name>
    <name type="common">Pacific beetle cockroach</name>
    <dbReference type="NCBI Taxonomy" id="6984"/>
    <lineage>
        <taxon>Eukaryota</taxon>
        <taxon>Metazoa</taxon>
        <taxon>Ecdysozoa</taxon>
        <taxon>Arthropoda</taxon>
        <taxon>Hexapoda</taxon>
        <taxon>Insecta</taxon>
        <taxon>Pterygota</taxon>
        <taxon>Neoptera</taxon>
        <taxon>Polyneoptera</taxon>
        <taxon>Dictyoptera</taxon>
        <taxon>Blattodea</taxon>
        <taxon>Blaberoidea</taxon>
        <taxon>Blaberidae</taxon>
        <taxon>Diplopterinae</taxon>
        <taxon>Diploptera</taxon>
    </lineage>
</organism>
<dbReference type="GO" id="GO:0140359">
    <property type="term" value="F:ABC-type transporter activity"/>
    <property type="evidence" value="ECO:0007669"/>
    <property type="project" value="InterPro"/>
</dbReference>
<dbReference type="Gene3D" id="1.20.1560.10">
    <property type="entry name" value="ABC transporter type 1, transmembrane domain"/>
    <property type="match status" value="2"/>
</dbReference>
<dbReference type="SUPFAM" id="SSF52540">
    <property type="entry name" value="P-loop containing nucleoside triphosphate hydrolases"/>
    <property type="match status" value="2"/>
</dbReference>
<feature type="transmembrane region" description="Helical" evidence="8">
    <location>
        <begin position="84"/>
        <end position="107"/>
    </location>
</feature>
<sequence length="1410" mass="159132">MNYGVKKEQSPHPRTSANIFSILTFSWTRELFKKGYRKDLEVDDLYDVLEEDRSDLLGNTLERVWNQELKLAKKRKKKPSFLKVLVKCFGPKAMFLGVMLGIAEIVFRLTQPLFLGGLIRYFTPDSDVSMDTAYLYAVCIVICSALNVFVKQAYMLAMFHTGMKMRVGVCSLIYRKALKLSKTALRETTVGQAVNLISNDVNRFDMVLFFSVYVFIGPIHCIIMAYIMWREVGISAFVGITTILLFIPTQVALGKRTSTLRMRTAKRTDERIRFMNEIIVGIQVIKMYAWEKPFSYLVSLARKYEIQAIRATSYTRGILLSSEKFATRISIFVTILTFYFLDNKISAEKVFVVTAYFNILRQVMTDFFPRAIQVLAESSVSVKRVQTFLLYDEVSPAITNVSKDGECIMKADRTDKVTVNGSVETTKPESSSKYNNSDRIEGVKISNVTAKWFDDVPDNTLTNINVEVKPGELVAIIGPVGAGKTSLVHTILKELPIDSGSISMGGRISYASQEPWLFTGSVRQNILFGEAMNRERYRKVVRVCALERDFELLPHGDKTIVGERGITLSGGQRARVNLARAVYKEADIYLLDDPLSAVDTHVGRHLFEDCINDFLQDKTRILVTHQLQYLHAVDNIVILNNGAVEAKGTFSELQDSGVDFASQLGLETDDENEKPFGASIPITHLNGNILIEVGPLFCQLSQHISPIMSLTLGIEEPEQQVSEMRSRGKVSANVYKKYFQSGGHWCFIIAVFGVCIFGQVAQGGGDYWMSYWTNVEEVLASLDFNSTIGGVTEFSWMPSTDTCIYIYIGFVVLIIILTVMAALCLFNMCMRASVRLHDAMFSCIIRTKMAFFNKYPSGQILNRFSKDMGSVDESLPMTLLDCIQIGLSVMGVVLLVAIVNLWLLIPTVFMFVMFYLLRMYYLSTSRSLKRLDGITRSPVFSHLNASLQGLTTIRAFGAQALLEKEFDNQQDLHSTTWYLAISCNRAFGLWLDSTCVVYIGFVTLSFLIIGGEQYGGDVGLAITQAIGLTGMLQWGIRQSAELENQMTSVERVLEYTQLEKEPSEDNLLHKRPPAGWPTKGAIVFDRVFLTYLPSDPPVLKNVSFVIKPAEKIGIVGRTGAGKTSLITALFRLVELSGGTIRIDGVDISVIGLYDLRSSISIIPQEPALFSGPLRNNLDPFKQYSDTVVWSALEEVELKQEVKDLPAGLNHKVSEGGSNFSVGQRQLLCLARAIIRNNRILVLDEATANSWSPMYICPKTHLIEFIIIYFHRTDELIQATIRRKFADCTVLTIAHRLHTVMDSDRIIVMDAGSMVEFEHPYVLLKNKKGVLYQMVEQTGHAMAESLHKVAETYHEKPQIYERKMSDLEDFDHVFGICREEEFDRVYQRIQLEEQENRHNIARCKRRHIRLS</sequence>
<dbReference type="GO" id="GO:0005524">
    <property type="term" value="F:ATP binding"/>
    <property type="evidence" value="ECO:0007669"/>
    <property type="project" value="UniProtKB-KW"/>
</dbReference>
<dbReference type="FunFam" id="3.40.50.300:FF:000482">
    <property type="entry name" value="Multidrug resistance-associated protein member 4"/>
    <property type="match status" value="1"/>
</dbReference>
<feature type="transmembrane region" description="Helical" evidence="8">
    <location>
        <begin position="745"/>
        <end position="762"/>
    </location>
</feature>
<dbReference type="InterPro" id="IPR017871">
    <property type="entry name" value="ABC_transporter-like_CS"/>
</dbReference>
<keyword evidence="5" id="KW-0067">ATP-binding</keyword>
<dbReference type="PROSITE" id="PS50929">
    <property type="entry name" value="ABC_TM1F"/>
    <property type="match status" value="2"/>
</dbReference>
<keyword evidence="7 8" id="KW-0472">Membrane</keyword>
<dbReference type="EMBL" id="JASPKZ010003868">
    <property type="protein sequence ID" value="KAJ9591425.1"/>
    <property type="molecule type" value="Genomic_DNA"/>
</dbReference>
<proteinExistence type="predicted"/>
<dbReference type="Gene3D" id="3.40.50.300">
    <property type="entry name" value="P-loop containing nucleotide triphosphate hydrolases"/>
    <property type="match status" value="2"/>
</dbReference>
<feature type="domain" description="ABC transporter" evidence="9">
    <location>
        <begin position="1082"/>
        <end position="1335"/>
    </location>
</feature>
<dbReference type="FunFam" id="1.20.1560.10:FF:000026">
    <property type="entry name" value="Multidrug resistance-associated protein lethal(2)03659"/>
    <property type="match status" value="1"/>
</dbReference>
<dbReference type="SMART" id="SM00382">
    <property type="entry name" value="AAA"/>
    <property type="match status" value="2"/>
</dbReference>
<feature type="transmembrane region" description="Helical" evidence="8">
    <location>
        <begin position="989"/>
        <end position="1009"/>
    </location>
</feature>
<feature type="transmembrane region" description="Helical" evidence="8">
    <location>
        <begin position="804"/>
        <end position="826"/>
    </location>
</feature>
<keyword evidence="3 8" id="KW-0812">Transmembrane</keyword>
<evidence type="ECO:0000256" key="5">
    <source>
        <dbReference type="ARBA" id="ARBA00022840"/>
    </source>
</evidence>
<comment type="subcellular location">
    <subcellularLocation>
        <location evidence="1">Membrane</location>
        <topology evidence="1">Multi-pass membrane protein</topology>
    </subcellularLocation>
</comment>
<dbReference type="InterPro" id="IPR050173">
    <property type="entry name" value="ABC_transporter_C-like"/>
</dbReference>
<feature type="domain" description="ABC transmembrane type-1" evidence="10">
    <location>
        <begin position="749"/>
        <end position="1044"/>
    </location>
</feature>
<dbReference type="PROSITE" id="PS00211">
    <property type="entry name" value="ABC_TRANSPORTER_1"/>
    <property type="match status" value="2"/>
</dbReference>
<name>A0AAD8A2H6_DIPPU</name>
<reference evidence="11" key="1">
    <citation type="journal article" date="2023" name="IScience">
        <title>Live-bearing cockroach genome reveals convergent evolutionary mechanisms linked to viviparity in insects and beyond.</title>
        <authorList>
            <person name="Fouks B."/>
            <person name="Harrison M.C."/>
            <person name="Mikhailova A.A."/>
            <person name="Marchal E."/>
            <person name="English S."/>
            <person name="Carruthers M."/>
            <person name="Jennings E.C."/>
            <person name="Chiamaka E.L."/>
            <person name="Frigard R.A."/>
            <person name="Pippel M."/>
            <person name="Attardo G.M."/>
            <person name="Benoit J.B."/>
            <person name="Bornberg-Bauer E."/>
            <person name="Tobe S.S."/>
        </authorList>
    </citation>
    <scope>NUCLEOTIDE SEQUENCE</scope>
    <source>
        <strain evidence="11">Stay&amp;Tobe</strain>
    </source>
</reference>
<evidence type="ECO:0000313" key="12">
    <source>
        <dbReference type="Proteomes" id="UP001233999"/>
    </source>
</evidence>
<dbReference type="Pfam" id="PF00005">
    <property type="entry name" value="ABC_tran"/>
    <property type="match status" value="2"/>
</dbReference>
<dbReference type="InterPro" id="IPR036640">
    <property type="entry name" value="ABC1_TM_sf"/>
</dbReference>
<dbReference type="InterPro" id="IPR003439">
    <property type="entry name" value="ABC_transporter-like_ATP-bd"/>
</dbReference>
<evidence type="ECO:0000259" key="9">
    <source>
        <dbReference type="PROSITE" id="PS50893"/>
    </source>
</evidence>
<dbReference type="InterPro" id="IPR011527">
    <property type="entry name" value="ABC1_TM_dom"/>
</dbReference>
<dbReference type="Proteomes" id="UP001233999">
    <property type="component" value="Unassembled WGS sequence"/>
</dbReference>
<dbReference type="GO" id="GO:0016020">
    <property type="term" value="C:membrane"/>
    <property type="evidence" value="ECO:0007669"/>
    <property type="project" value="UniProtKB-SubCell"/>
</dbReference>
<evidence type="ECO:0000256" key="8">
    <source>
        <dbReference type="SAM" id="Phobius"/>
    </source>
</evidence>
<feature type="transmembrane region" description="Helical" evidence="8">
    <location>
        <begin position="901"/>
        <end position="921"/>
    </location>
</feature>
<reference evidence="11" key="2">
    <citation type="submission" date="2023-05" db="EMBL/GenBank/DDBJ databases">
        <authorList>
            <person name="Fouks B."/>
        </authorList>
    </citation>
    <scope>NUCLEOTIDE SEQUENCE</scope>
    <source>
        <strain evidence="11">Stay&amp;Tobe</strain>
        <tissue evidence="11">Testes</tissue>
    </source>
</reference>
<dbReference type="PROSITE" id="PS50893">
    <property type="entry name" value="ABC_TRANSPORTER_2"/>
    <property type="match status" value="2"/>
</dbReference>
<evidence type="ECO:0000259" key="10">
    <source>
        <dbReference type="PROSITE" id="PS50929"/>
    </source>
</evidence>
<feature type="domain" description="ABC transporter" evidence="9">
    <location>
        <begin position="443"/>
        <end position="666"/>
    </location>
</feature>
<dbReference type="InterPro" id="IPR003593">
    <property type="entry name" value="AAA+_ATPase"/>
</dbReference>
<feature type="transmembrane region" description="Helical" evidence="8">
    <location>
        <begin position="234"/>
        <end position="253"/>
    </location>
</feature>
<dbReference type="FunFam" id="3.40.50.300:FF:000163">
    <property type="entry name" value="Multidrug resistance-associated protein member 4"/>
    <property type="match status" value="1"/>
</dbReference>
<evidence type="ECO:0000256" key="1">
    <source>
        <dbReference type="ARBA" id="ARBA00004141"/>
    </source>
</evidence>
<feature type="transmembrane region" description="Helical" evidence="8">
    <location>
        <begin position="207"/>
        <end position="228"/>
    </location>
</feature>
<evidence type="ECO:0000256" key="3">
    <source>
        <dbReference type="ARBA" id="ARBA00022692"/>
    </source>
</evidence>
<evidence type="ECO:0000256" key="4">
    <source>
        <dbReference type="ARBA" id="ARBA00022741"/>
    </source>
</evidence>
<dbReference type="GO" id="GO:0016887">
    <property type="term" value="F:ATP hydrolysis activity"/>
    <property type="evidence" value="ECO:0007669"/>
    <property type="project" value="InterPro"/>
</dbReference>
<dbReference type="CDD" id="cd03244">
    <property type="entry name" value="ABCC_MRP_domain2"/>
    <property type="match status" value="1"/>
</dbReference>
<keyword evidence="2" id="KW-0813">Transport</keyword>
<gene>
    <name evidence="11" type="ORF">L9F63_002031</name>
</gene>
<dbReference type="FunFam" id="1.20.1560.10:FF:000014">
    <property type="entry name" value="Multidrug resistance-associated protein member 4"/>
    <property type="match status" value="1"/>
</dbReference>
<comment type="caution">
    <text evidence="11">The sequence shown here is derived from an EMBL/GenBank/DDBJ whole genome shotgun (WGS) entry which is preliminary data.</text>
</comment>
<dbReference type="SUPFAM" id="SSF90123">
    <property type="entry name" value="ABC transporter transmembrane region"/>
    <property type="match status" value="2"/>
</dbReference>
<dbReference type="CDD" id="cd03250">
    <property type="entry name" value="ABCC_MRP_domain1"/>
    <property type="match status" value="1"/>
</dbReference>
<evidence type="ECO:0000256" key="2">
    <source>
        <dbReference type="ARBA" id="ARBA00022448"/>
    </source>
</evidence>
<protein>
    <recommendedName>
        <fullName evidence="13">Multidrug resistance-associated protein lethal(2)03659</fullName>
    </recommendedName>
</protein>
<feature type="non-terminal residue" evidence="11">
    <location>
        <position position="1"/>
    </location>
</feature>
<dbReference type="InterPro" id="IPR027417">
    <property type="entry name" value="P-loop_NTPase"/>
</dbReference>
<accession>A0AAD8A2H6</accession>
<feature type="transmembrane region" description="Helical" evidence="8">
    <location>
        <begin position="133"/>
        <end position="156"/>
    </location>
</feature>
<keyword evidence="6 8" id="KW-1133">Transmembrane helix</keyword>
<keyword evidence="4" id="KW-0547">Nucleotide-binding</keyword>
<dbReference type="PANTHER" id="PTHR24223:SF448">
    <property type="entry name" value="FI20146P1-RELATED"/>
    <property type="match status" value="1"/>
</dbReference>
<evidence type="ECO:0008006" key="13">
    <source>
        <dbReference type="Google" id="ProtNLM"/>
    </source>
</evidence>
<feature type="domain" description="ABC transmembrane type-1" evidence="10">
    <location>
        <begin position="95"/>
        <end position="376"/>
    </location>
</feature>
<evidence type="ECO:0000313" key="11">
    <source>
        <dbReference type="EMBL" id="KAJ9591425.1"/>
    </source>
</evidence>
<keyword evidence="12" id="KW-1185">Reference proteome</keyword>
<evidence type="ECO:0000256" key="6">
    <source>
        <dbReference type="ARBA" id="ARBA00022989"/>
    </source>
</evidence>
<dbReference type="Pfam" id="PF00664">
    <property type="entry name" value="ABC_membrane"/>
    <property type="match status" value="2"/>
</dbReference>
<dbReference type="PANTHER" id="PTHR24223">
    <property type="entry name" value="ATP-BINDING CASSETTE SUB-FAMILY C"/>
    <property type="match status" value="1"/>
</dbReference>